<keyword evidence="5" id="KW-1185">Reference proteome</keyword>
<organism evidence="4 5">
    <name type="scientific">Lacimonas salitolerans</name>
    <dbReference type="NCBI Taxonomy" id="1323750"/>
    <lineage>
        <taxon>Bacteria</taxon>
        <taxon>Pseudomonadati</taxon>
        <taxon>Pseudomonadota</taxon>
        <taxon>Alphaproteobacteria</taxon>
        <taxon>Rhodobacterales</taxon>
        <taxon>Paracoccaceae</taxon>
        <taxon>Lacimonas</taxon>
    </lineage>
</organism>
<dbReference type="PANTHER" id="PTHR43877:SF2">
    <property type="entry name" value="AMINOALKYLPHOSPHONATE N-ACETYLTRANSFERASE-RELATED"/>
    <property type="match status" value="1"/>
</dbReference>
<reference evidence="5" key="1">
    <citation type="journal article" date="2019" name="Int. J. Syst. Evol. Microbiol.">
        <title>The Global Catalogue of Microorganisms (GCM) 10K type strain sequencing project: providing services to taxonomists for standard genome sequencing and annotation.</title>
        <authorList>
            <consortium name="The Broad Institute Genomics Platform"/>
            <consortium name="The Broad Institute Genome Sequencing Center for Infectious Disease"/>
            <person name="Wu L."/>
            <person name="Ma J."/>
        </authorList>
    </citation>
    <scope>NUCLEOTIDE SEQUENCE [LARGE SCALE GENOMIC DNA]</scope>
    <source>
        <strain evidence="5">CGMCC 1.12477</strain>
    </source>
</reference>
<keyword evidence="2 4" id="KW-0012">Acyltransferase</keyword>
<dbReference type="EMBL" id="JBHUDD010000052">
    <property type="protein sequence ID" value="MFD1509582.1"/>
    <property type="molecule type" value="Genomic_DNA"/>
</dbReference>
<proteinExistence type="predicted"/>
<dbReference type="GO" id="GO:0016746">
    <property type="term" value="F:acyltransferase activity"/>
    <property type="evidence" value="ECO:0007669"/>
    <property type="project" value="UniProtKB-KW"/>
</dbReference>
<gene>
    <name evidence="4" type="ORF">ACFTOW_09230</name>
</gene>
<dbReference type="PROSITE" id="PS51186">
    <property type="entry name" value="GNAT"/>
    <property type="match status" value="1"/>
</dbReference>
<dbReference type="CDD" id="cd04301">
    <property type="entry name" value="NAT_SF"/>
    <property type="match status" value="1"/>
</dbReference>
<dbReference type="PANTHER" id="PTHR43877">
    <property type="entry name" value="AMINOALKYLPHOSPHONATE N-ACETYLTRANSFERASE-RELATED-RELATED"/>
    <property type="match status" value="1"/>
</dbReference>
<dbReference type="SUPFAM" id="SSF55729">
    <property type="entry name" value="Acyl-CoA N-acyltransferases (Nat)"/>
    <property type="match status" value="1"/>
</dbReference>
<dbReference type="RefSeq" id="WP_379914890.1">
    <property type="nucleotide sequence ID" value="NZ_JBHUDD010000052.1"/>
</dbReference>
<evidence type="ECO:0000313" key="4">
    <source>
        <dbReference type="EMBL" id="MFD1509582.1"/>
    </source>
</evidence>
<feature type="domain" description="N-acetyltransferase" evidence="3">
    <location>
        <begin position="2"/>
        <end position="151"/>
    </location>
</feature>
<name>A0ABW4EGX6_9RHOB</name>
<keyword evidence="1 4" id="KW-0808">Transferase</keyword>
<dbReference type="Gene3D" id="3.40.630.30">
    <property type="match status" value="1"/>
</dbReference>
<dbReference type="InterPro" id="IPR000182">
    <property type="entry name" value="GNAT_dom"/>
</dbReference>
<evidence type="ECO:0000256" key="2">
    <source>
        <dbReference type="ARBA" id="ARBA00023315"/>
    </source>
</evidence>
<sequence>MVQITTANPTDPEPRALLRASAALMEDLFPAKDNHYLTPEELARDHVHFFAAHDDNGALLGTIALAVHDDWAEVKALFVDAEARGQGVAQALLDHVEAIARDKGLIWLRLETGETLYAAIKLYRKAGFANRGPFGEYGDSETSVFMEKHLI</sequence>
<evidence type="ECO:0000313" key="5">
    <source>
        <dbReference type="Proteomes" id="UP001597186"/>
    </source>
</evidence>
<dbReference type="InterPro" id="IPR016181">
    <property type="entry name" value="Acyl_CoA_acyltransferase"/>
</dbReference>
<evidence type="ECO:0000256" key="1">
    <source>
        <dbReference type="ARBA" id="ARBA00022679"/>
    </source>
</evidence>
<dbReference type="InterPro" id="IPR050832">
    <property type="entry name" value="Bact_Acetyltransf"/>
</dbReference>
<evidence type="ECO:0000259" key="3">
    <source>
        <dbReference type="PROSITE" id="PS51186"/>
    </source>
</evidence>
<protein>
    <submittedName>
        <fullName evidence="4">GNAT family N-acetyltransferase</fullName>
        <ecNumber evidence="4">2.3.-.-</ecNumber>
    </submittedName>
</protein>
<dbReference type="EC" id="2.3.-.-" evidence="4"/>
<accession>A0ABW4EGX6</accession>
<comment type="caution">
    <text evidence="4">The sequence shown here is derived from an EMBL/GenBank/DDBJ whole genome shotgun (WGS) entry which is preliminary data.</text>
</comment>
<dbReference type="Proteomes" id="UP001597186">
    <property type="component" value="Unassembled WGS sequence"/>
</dbReference>
<dbReference type="Pfam" id="PF00583">
    <property type="entry name" value="Acetyltransf_1"/>
    <property type="match status" value="1"/>
</dbReference>